<evidence type="ECO:0000313" key="3">
    <source>
        <dbReference type="Proteomes" id="UP001066276"/>
    </source>
</evidence>
<protein>
    <submittedName>
        <fullName evidence="2">Uncharacterized protein</fullName>
    </submittedName>
</protein>
<comment type="caution">
    <text evidence="2">The sequence shown here is derived from an EMBL/GenBank/DDBJ whole genome shotgun (WGS) entry which is preliminary data.</text>
</comment>
<keyword evidence="3" id="KW-1185">Reference proteome</keyword>
<feature type="region of interest" description="Disordered" evidence="1">
    <location>
        <begin position="263"/>
        <end position="289"/>
    </location>
</feature>
<feature type="region of interest" description="Disordered" evidence="1">
    <location>
        <begin position="1"/>
        <end position="108"/>
    </location>
</feature>
<name>A0AAV7VFY7_PLEWA</name>
<sequence>MAANSSCGSGGRSEDQTGHPARRRRALQLNRAAVGGPPPAAQYWGRAAGETAGRRVGPPPTPTDLEGQKGGAGPARRAGGAGTASATQHKAPWRAETQRGGYSVARPPPPGSGVLVSGACFGRSFSLSPPLALVVGGGDLLEDRKEAKPLWRPIPREEGLVVVDEVPASCRPASCWTPNAPGHGISGGRLVAQGYWGHELGVRREREPLWLSVGAGLRPGGRWRQQLVICATDEEVWEVRPKSTLAKMRTPCWGISGHKVATADGGSTKGDAGGVAWEQARRQTQAHQK</sequence>
<reference evidence="2" key="1">
    <citation type="journal article" date="2022" name="bioRxiv">
        <title>Sequencing and chromosome-scale assembly of the giantPleurodeles waltlgenome.</title>
        <authorList>
            <person name="Brown T."/>
            <person name="Elewa A."/>
            <person name="Iarovenko S."/>
            <person name="Subramanian E."/>
            <person name="Araus A.J."/>
            <person name="Petzold A."/>
            <person name="Susuki M."/>
            <person name="Suzuki K.-i.T."/>
            <person name="Hayashi T."/>
            <person name="Toyoda A."/>
            <person name="Oliveira C."/>
            <person name="Osipova E."/>
            <person name="Leigh N.D."/>
            <person name="Simon A."/>
            <person name="Yun M.H."/>
        </authorList>
    </citation>
    <scope>NUCLEOTIDE SEQUENCE</scope>
    <source>
        <strain evidence="2">20211129_DDA</strain>
        <tissue evidence="2">Liver</tissue>
    </source>
</reference>
<organism evidence="2 3">
    <name type="scientific">Pleurodeles waltl</name>
    <name type="common">Iberian ribbed newt</name>
    <dbReference type="NCBI Taxonomy" id="8319"/>
    <lineage>
        <taxon>Eukaryota</taxon>
        <taxon>Metazoa</taxon>
        <taxon>Chordata</taxon>
        <taxon>Craniata</taxon>
        <taxon>Vertebrata</taxon>
        <taxon>Euteleostomi</taxon>
        <taxon>Amphibia</taxon>
        <taxon>Batrachia</taxon>
        <taxon>Caudata</taxon>
        <taxon>Salamandroidea</taxon>
        <taxon>Salamandridae</taxon>
        <taxon>Pleurodelinae</taxon>
        <taxon>Pleurodeles</taxon>
    </lineage>
</organism>
<gene>
    <name evidence="2" type="ORF">NDU88_004044</name>
</gene>
<feature type="compositionally biased region" description="Low complexity" evidence="1">
    <location>
        <begin position="74"/>
        <end position="87"/>
    </location>
</feature>
<dbReference type="EMBL" id="JANPWB010000003">
    <property type="protein sequence ID" value="KAJ1200218.1"/>
    <property type="molecule type" value="Genomic_DNA"/>
</dbReference>
<dbReference type="Proteomes" id="UP001066276">
    <property type="component" value="Chromosome 2_1"/>
</dbReference>
<evidence type="ECO:0000313" key="2">
    <source>
        <dbReference type="EMBL" id="KAJ1200218.1"/>
    </source>
</evidence>
<dbReference type="AlphaFoldDB" id="A0AAV7VFY7"/>
<proteinExistence type="predicted"/>
<accession>A0AAV7VFY7</accession>
<evidence type="ECO:0000256" key="1">
    <source>
        <dbReference type="SAM" id="MobiDB-lite"/>
    </source>
</evidence>